<name>A0ACC1Z0S3_MELAZ</name>
<keyword evidence="2" id="KW-1185">Reference proteome</keyword>
<evidence type="ECO:0000313" key="2">
    <source>
        <dbReference type="Proteomes" id="UP001164539"/>
    </source>
</evidence>
<gene>
    <name evidence="1" type="ORF">OWV82_002275</name>
</gene>
<comment type="caution">
    <text evidence="1">The sequence shown here is derived from an EMBL/GenBank/DDBJ whole genome shotgun (WGS) entry which is preliminary data.</text>
</comment>
<evidence type="ECO:0000313" key="1">
    <source>
        <dbReference type="EMBL" id="KAJ4729502.1"/>
    </source>
</evidence>
<reference evidence="1 2" key="1">
    <citation type="journal article" date="2023" name="Science">
        <title>Complex scaffold remodeling in plant triterpene biosynthesis.</title>
        <authorList>
            <person name="De La Pena R."/>
            <person name="Hodgson H."/>
            <person name="Liu J.C."/>
            <person name="Stephenson M.J."/>
            <person name="Martin A.C."/>
            <person name="Owen C."/>
            <person name="Harkess A."/>
            <person name="Leebens-Mack J."/>
            <person name="Jimenez L.E."/>
            <person name="Osbourn A."/>
            <person name="Sattely E.S."/>
        </authorList>
    </citation>
    <scope>NUCLEOTIDE SEQUENCE [LARGE SCALE GENOMIC DNA]</scope>
    <source>
        <strain evidence="2">cv. JPN11</strain>
        <tissue evidence="1">Leaf</tissue>
    </source>
</reference>
<sequence>MIILYKLPKLFVEKLMWKFASYLPKSGTMSPIISFFLISSLFITAHSLKVQHPKPNAQITVLGFVYCDICSNNSFSRHSYFIPGAEVQIDCKFKTLYPRTREQISFSVNRTTNRKGIYKLDIPSVDGIACADAAIASSCQASLLSSSSSSCNVPGYRSTTNQIAIKSKQANICFYSLNPLTFRPSRRDITLCGK</sequence>
<dbReference type="EMBL" id="CM051394">
    <property type="protein sequence ID" value="KAJ4729502.1"/>
    <property type="molecule type" value="Genomic_DNA"/>
</dbReference>
<dbReference type="Proteomes" id="UP001164539">
    <property type="component" value="Chromosome 1"/>
</dbReference>
<protein>
    <submittedName>
        <fullName evidence="1">Pollen Ole e 1 allergen/extensin</fullName>
    </submittedName>
</protein>
<organism evidence="1 2">
    <name type="scientific">Melia azedarach</name>
    <name type="common">Chinaberry tree</name>
    <dbReference type="NCBI Taxonomy" id="155640"/>
    <lineage>
        <taxon>Eukaryota</taxon>
        <taxon>Viridiplantae</taxon>
        <taxon>Streptophyta</taxon>
        <taxon>Embryophyta</taxon>
        <taxon>Tracheophyta</taxon>
        <taxon>Spermatophyta</taxon>
        <taxon>Magnoliopsida</taxon>
        <taxon>eudicotyledons</taxon>
        <taxon>Gunneridae</taxon>
        <taxon>Pentapetalae</taxon>
        <taxon>rosids</taxon>
        <taxon>malvids</taxon>
        <taxon>Sapindales</taxon>
        <taxon>Meliaceae</taxon>
        <taxon>Melia</taxon>
    </lineage>
</organism>
<proteinExistence type="predicted"/>
<accession>A0ACC1Z0S3</accession>